<comment type="similarity">
    <text evidence="2">Belongs to the class-I pyridoxal-phosphate-dependent aminotransferase family.</text>
</comment>
<dbReference type="Gene3D" id="3.40.640.10">
    <property type="entry name" value="Type I PLP-dependent aspartate aminotransferase-like (Major domain)"/>
    <property type="match status" value="2"/>
</dbReference>
<dbReference type="EMBL" id="VMNF01000011">
    <property type="protein sequence ID" value="TXB99908.1"/>
    <property type="molecule type" value="Genomic_DNA"/>
</dbReference>
<dbReference type="PANTHER" id="PTHR42790">
    <property type="entry name" value="AMINOTRANSFERASE"/>
    <property type="match status" value="1"/>
</dbReference>
<reference evidence="6 7" key="1">
    <citation type="submission" date="2019-07" db="EMBL/GenBank/DDBJ databases">
        <title>The First High-Quality Draft Genome Sequence of the Causal Agent of the Current Panama Disease Epidemic.</title>
        <authorList>
            <person name="Warmington R.J."/>
            <person name="Kay W."/>
            <person name="Jeffries A."/>
            <person name="Bebber D."/>
            <person name="Moore K."/>
            <person name="Studholme D.J."/>
        </authorList>
    </citation>
    <scope>NUCLEOTIDE SEQUENCE [LARGE SCALE GENOMIC DNA]</scope>
    <source>
        <strain evidence="6 7">TR4</strain>
    </source>
</reference>
<dbReference type="AlphaFoldDB" id="A0A5C6SQ03"/>
<dbReference type="GO" id="GO:0019878">
    <property type="term" value="P:lysine biosynthetic process via aminoadipic acid"/>
    <property type="evidence" value="ECO:0007669"/>
    <property type="project" value="TreeGrafter"/>
</dbReference>
<dbReference type="InterPro" id="IPR015424">
    <property type="entry name" value="PyrdxlP-dep_Trfase"/>
</dbReference>
<keyword evidence="4" id="KW-0808">Transferase</keyword>
<gene>
    <name evidence="6" type="ORF">FocTR4_00013574</name>
</gene>
<dbReference type="InterPro" id="IPR050859">
    <property type="entry name" value="Class-I_PLP-dep_aminotransf"/>
</dbReference>
<evidence type="ECO:0000256" key="4">
    <source>
        <dbReference type="ARBA" id="ARBA00022679"/>
    </source>
</evidence>
<evidence type="ECO:0000313" key="7">
    <source>
        <dbReference type="Proteomes" id="UP000321331"/>
    </source>
</evidence>
<protein>
    <recommendedName>
        <fullName evidence="8">Aminotransferase class I/classII domain-containing protein</fullName>
    </recommendedName>
</protein>
<evidence type="ECO:0000313" key="6">
    <source>
        <dbReference type="EMBL" id="TXB99908.1"/>
    </source>
</evidence>
<organism evidence="6 7">
    <name type="scientific">Fusarium oxysporum f. sp. cubense</name>
    <dbReference type="NCBI Taxonomy" id="61366"/>
    <lineage>
        <taxon>Eukaryota</taxon>
        <taxon>Fungi</taxon>
        <taxon>Dikarya</taxon>
        <taxon>Ascomycota</taxon>
        <taxon>Pezizomycotina</taxon>
        <taxon>Sordariomycetes</taxon>
        <taxon>Hypocreomycetidae</taxon>
        <taxon>Hypocreales</taxon>
        <taxon>Nectriaceae</taxon>
        <taxon>Fusarium</taxon>
        <taxon>Fusarium oxysporum species complex</taxon>
    </lineage>
</organism>
<dbReference type="GO" id="GO:0006571">
    <property type="term" value="P:tyrosine biosynthetic process"/>
    <property type="evidence" value="ECO:0007669"/>
    <property type="project" value="TreeGrafter"/>
</dbReference>
<evidence type="ECO:0000256" key="3">
    <source>
        <dbReference type="ARBA" id="ARBA00022576"/>
    </source>
</evidence>
<proteinExistence type="inferred from homology"/>
<accession>A0A5C6SQ03</accession>
<keyword evidence="5" id="KW-0663">Pyridoxal phosphate</keyword>
<evidence type="ECO:0000256" key="1">
    <source>
        <dbReference type="ARBA" id="ARBA00001933"/>
    </source>
</evidence>
<evidence type="ECO:0000256" key="2">
    <source>
        <dbReference type="ARBA" id="ARBA00007441"/>
    </source>
</evidence>
<comment type="caution">
    <text evidence="6">The sequence shown here is derived from an EMBL/GenBank/DDBJ whole genome shotgun (WGS) entry which is preliminary data.</text>
</comment>
<dbReference type="GO" id="GO:0009074">
    <property type="term" value="P:aromatic amino acid family catabolic process"/>
    <property type="evidence" value="ECO:0007669"/>
    <property type="project" value="TreeGrafter"/>
</dbReference>
<evidence type="ECO:0000256" key="5">
    <source>
        <dbReference type="ARBA" id="ARBA00022898"/>
    </source>
</evidence>
<dbReference type="GO" id="GO:0008793">
    <property type="term" value="F:aromatic-amino-acid transaminase activity"/>
    <property type="evidence" value="ECO:0007669"/>
    <property type="project" value="TreeGrafter"/>
</dbReference>
<dbReference type="SUPFAM" id="SSF53383">
    <property type="entry name" value="PLP-dependent transferases"/>
    <property type="match status" value="1"/>
</dbReference>
<name>A0A5C6SQ03_FUSOC</name>
<dbReference type="PANTHER" id="PTHR42790:SF21">
    <property type="entry name" value="AROMATIC_AMINOADIPATE AMINOTRANSFERASE 1"/>
    <property type="match status" value="1"/>
</dbReference>
<keyword evidence="3" id="KW-0032">Aminotransferase</keyword>
<comment type="cofactor">
    <cofactor evidence="1">
        <name>pyridoxal 5'-phosphate</name>
        <dbReference type="ChEBI" id="CHEBI:597326"/>
    </cofactor>
</comment>
<sequence length="193" mass="20900">MSLASYLNLGSARDETDYDFAIALNYGFTAGSPQILRFMTEHVEIVHSPTYSDWECCATYSTTSALEVALRILCNPGETALIESHAYSGTLACARAVGVHLQSVKLDDNGLIPEDHDHVLTTWDLSKGQKPYVLYTIPTGQNPTGTTDIASRSNELDGYLSILPTSYLSLDVSGHVHKMNSTSKILATGLRAG</sequence>
<dbReference type="Proteomes" id="UP000321331">
    <property type="component" value="Unassembled WGS sequence"/>
</dbReference>
<evidence type="ECO:0008006" key="8">
    <source>
        <dbReference type="Google" id="ProtNLM"/>
    </source>
</evidence>
<dbReference type="GO" id="GO:0047536">
    <property type="term" value="F:2-aminoadipate transaminase activity"/>
    <property type="evidence" value="ECO:0007669"/>
    <property type="project" value="TreeGrafter"/>
</dbReference>
<dbReference type="InterPro" id="IPR015421">
    <property type="entry name" value="PyrdxlP-dep_Trfase_major"/>
</dbReference>